<sequence length="127" mass="13875">MLPEFLVAETTVREAGTGPAMALGELPGGTLVLTLGITRIIEQESIDLSIWGSADGTDWGTKPIATFPQKFYCGTYQIILDLTDHPDCKFLRAKWAVNRWGKGDSKPVFTIYLFAQPMKQQLAAVGA</sequence>
<dbReference type="OrthoDB" id="129333at2"/>
<reference evidence="1" key="1">
    <citation type="submission" date="2006-10" db="EMBL/GenBank/DDBJ databases">
        <title>Complete sequence of Solibacter usitatus Ellin6076.</title>
        <authorList>
            <consortium name="US DOE Joint Genome Institute"/>
            <person name="Copeland A."/>
            <person name="Lucas S."/>
            <person name="Lapidus A."/>
            <person name="Barry K."/>
            <person name="Detter J.C."/>
            <person name="Glavina del Rio T."/>
            <person name="Hammon N."/>
            <person name="Israni S."/>
            <person name="Dalin E."/>
            <person name="Tice H."/>
            <person name="Pitluck S."/>
            <person name="Thompson L.S."/>
            <person name="Brettin T."/>
            <person name="Bruce D."/>
            <person name="Han C."/>
            <person name="Tapia R."/>
            <person name="Gilna P."/>
            <person name="Schmutz J."/>
            <person name="Larimer F."/>
            <person name="Land M."/>
            <person name="Hauser L."/>
            <person name="Kyrpides N."/>
            <person name="Mikhailova N."/>
            <person name="Janssen P.H."/>
            <person name="Kuske C.R."/>
            <person name="Richardson P."/>
        </authorList>
    </citation>
    <scope>NUCLEOTIDE SEQUENCE</scope>
    <source>
        <strain evidence="1">Ellin6076</strain>
    </source>
</reference>
<gene>
    <name evidence="1" type="ordered locus">Acid_3615</name>
</gene>
<dbReference type="InParanoid" id="Q020Q7"/>
<protein>
    <submittedName>
        <fullName evidence="1">Uncharacterized protein</fullName>
    </submittedName>
</protein>
<accession>Q020Q7</accession>
<dbReference type="EMBL" id="CP000473">
    <property type="protein sequence ID" value="ABJ84587.1"/>
    <property type="molecule type" value="Genomic_DNA"/>
</dbReference>
<dbReference type="eggNOG" id="ENOG50330YQ">
    <property type="taxonomic scope" value="Bacteria"/>
</dbReference>
<dbReference type="HOGENOM" id="CLU_1969076_0_0_0"/>
<evidence type="ECO:0000313" key="1">
    <source>
        <dbReference type="EMBL" id="ABJ84587.1"/>
    </source>
</evidence>
<proteinExistence type="predicted"/>
<dbReference type="KEGG" id="sus:Acid_3615"/>
<name>Q020Q7_SOLUE</name>
<organism evidence="1">
    <name type="scientific">Solibacter usitatus (strain Ellin6076)</name>
    <dbReference type="NCBI Taxonomy" id="234267"/>
    <lineage>
        <taxon>Bacteria</taxon>
        <taxon>Pseudomonadati</taxon>
        <taxon>Acidobacteriota</taxon>
        <taxon>Terriglobia</taxon>
        <taxon>Bryobacterales</taxon>
        <taxon>Solibacteraceae</taxon>
        <taxon>Candidatus Solibacter</taxon>
    </lineage>
</organism>
<dbReference type="AlphaFoldDB" id="Q020Q7"/>
<dbReference type="STRING" id="234267.Acid_3615"/>